<dbReference type="GO" id="GO:0003677">
    <property type="term" value="F:DNA binding"/>
    <property type="evidence" value="ECO:0007669"/>
    <property type="project" value="InterPro"/>
</dbReference>
<dbReference type="EMBL" id="AP018219">
    <property type="protein sequence ID" value="BAY73362.1"/>
    <property type="molecule type" value="Genomic_DNA"/>
</dbReference>
<evidence type="ECO:0000256" key="1">
    <source>
        <dbReference type="SAM" id="MobiDB-lite"/>
    </source>
</evidence>
<geneLocation type="plasmid" evidence="3">
    <name>plasmid3</name>
</geneLocation>
<dbReference type="Proteomes" id="UP000217507">
    <property type="component" value="Plasmid Plasmid3 dna"/>
</dbReference>
<dbReference type="PROSITE" id="PS51301">
    <property type="entry name" value="KILA_N"/>
    <property type="match status" value="1"/>
</dbReference>
<feature type="domain" description="KilA-N" evidence="2">
    <location>
        <begin position="26"/>
        <end position="135"/>
    </location>
</feature>
<gene>
    <name evidence="3" type="ORF">NIES23_61900</name>
</gene>
<name>A0A1Z4KWU7_ANAVA</name>
<accession>A0A1Z4KWU7</accession>
<proteinExistence type="predicted"/>
<sequence>MQHESTAADIFMRQKLEELVMDTAITIISRSLHGSPVEQRQRDGYINATALSSAYKLATGKRRDVAHWLELERTTETLNHLSSITGIPVIELYQSFRGSPENGGGTWIHPKLAVRFGIWLSDEFGYQVEQWVEEWVLKGQSTVLDSKVLEWESKLDTALEAIAQLQAQVQTLLPPTSDFIPPGWDAEVWNQLPPQDKRHFRFLFRRRNFRPSAQGQEKPKPLPAISTDQMKQKQRAEVAQLVGEVSPEEKQQFQAAKRQQLREFWSQAPEEDQENMPF</sequence>
<dbReference type="SMART" id="SM01252">
    <property type="entry name" value="KilA-N"/>
    <property type="match status" value="1"/>
</dbReference>
<feature type="compositionally biased region" description="Acidic residues" evidence="1">
    <location>
        <begin position="269"/>
        <end position="278"/>
    </location>
</feature>
<feature type="region of interest" description="Disordered" evidence="1">
    <location>
        <begin position="212"/>
        <end position="278"/>
    </location>
</feature>
<dbReference type="Pfam" id="PF04383">
    <property type="entry name" value="KilA-N"/>
    <property type="match status" value="1"/>
</dbReference>
<dbReference type="AlphaFoldDB" id="A0A1Z4KWU7"/>
<dbReference type="InterPro" id="IPR018004">
    <property type="entry name" value="KilA/APSES_HTH"/>
</dbReference>
<keyword evidence="3" id="KW-0614">Plasmid</keyword>
<organism evidence="3 4">
    <name type="scientific">Trichormus variabilis NIES-23</name>
    <dbReference type="NCBI Taxonomy" id="1973479"/>
    <lineage>
        <taxon>Bacteria</taxon>
        <taxon>Bacillati</taxon>
        <taxon>Cyanobacteriota</taxon>
        <taxon>Cyanophyceae</taxon>
        <taxon>Nostocales</taxon>
        <taxon>Nostocaceae</taxon>
        <taxon>Trichormus</taxon>
    </lineage>
</organism>
<dbReference type="InterPro" id="IPR036887">
    <property type="entry name" value="HTH_APSES_sf"/>
</dbReference>
<protein>
    <submittedName>
        <fullName evidence="3">KilA-like protein</fullName>
    </submittedName>
</protein>
<evidence type="ECO:0000313" key="3">
    <source>
        <dbReference type="EMBL" id="BAY73362.1"/>
    </source>
</evidence>
<evidence type="ECO:0000259" key="2">
    <source>
        <dbReference type="PROSITE" id="PS51301"/>
    </source>
</evidence>
<reference evidence="3 4" key="1">
    <citation type="submission" date="2017-06" db="EMBL/GenBank/DDBJ databases">
        <title>Genome sequencing of cyanobaciteial culture collection at National Institute for Environmental Studies (NIES).</title>
        <authorList>
            <person name="Hirose Y."/>
            <person name="Shimura Y."/>
            <person name="Fujisawa T."/>
            <person name="Nakamura Y."/>
            <person name="Kawachi M."/>
        </authorList>
    </citation>
    <scope>NUCLEOTIDE SEQUENCE [LARGE SCALE GENOMIC DNA]</scope>
    <source>
        <strain evidence="3 4">NIES-23</strain>
        <plasmid evidence="4">Plasmid Plasmid3 dna</plasmid>
    </source>
</reference>
<dbReference type="InterPro" id="IPR017880">
    <property type="entry name" value="KilA_N"/>
</dbReference>
<dbReference type="SUPFAM" id="SSF54616">
    <property type="entry name" value="DNA-binding domain of Mlu1-box binding protein MBP1"/>
    <property type="match status" value="1"/>
</dbReference>
<evidence type="ECO:0000313" key="4">
    <source>
        <dbReference type="Proteomes" id="UP000217507"/>
    </source>
</evidence>